<dbReference type="InterPro" id="IPR052048">
    <property type="entry name" value="ST_Response_Regulator"/>
</dbReference>
<proteinExistence type="predicted"/>
<name>A0A7T5UHH1_9BACT</name>
<dbReference type="Pfam" id="PF00072">
    <property type="entry name" value="Response_reg"/>
    <property type="match status" value="1"/>
</dbReference>
<dbReference type="SUPFAM" id="SSF52172">
    <property type="entry name" value="CheY-like"/>
    <property type="match status" value="1"/>
</dbReference>
<dbReference type="PANTHER" id="PTHR43228">
    <property type="entry name" value="TWO-COMPONENT RESPONSE REGULATOR"/>
    <property type="match status" value="1"/>
</dbReference>
<protein>
    <submittedName>
        <fullName evidence="3">Response regulator</fullName>
    </submittedName>
</protein>
<organism evidence="3 4">
    <name type="scientific">Micavibrio aeruginosavorus</name>
    <dbReference type="NCBI Taxonomy" id="349221"/>
    <lineage>
        <taxon>Bacteria</taxon>
        <taxon>Pseudomonadati</taxon>
        <taxon>Bdellovibrionota</taxon>
        <taxon>Bdellovibrionia</taxon>
        <taxon>Bdellovibrionales</taxon>
        <taxon>Pseudobdellovibrionaceae</taxon>
        <taxon>Micavibrio</taxon>
    </lineage>
</organism>
<feature type="modified residue" description="4-aspartylphosphate" evidence="1">
    <location>
        <position position="52"/>
    </location>
</feature>
<reference evidence="3 4" key="1">
    <citation type="submission" date="2020-07" db="EMBL/GenBank/DDBJ databases">
        <title>Huge and variable diversity of episymbiotic CPR bacteria and DPANN archaea in groundwater ecosystems.</title>
        <authorList>
            <person name="He C.Y."/>
            <person name="Keren R."/>
            <person name="Whittaker M."/>
            <person name="Farag I.F."/>
            <person name="Doudna J."/>
            <person name="Cate J.H.D."/>
            <person name="Banfield J.F."/>
        </authorList>
    </citation>
    <scope>NUCLEOTIDE SEQUENCE [LARGE SCALE GENOMIC DNA]</scope>
    <source>
        <strain evidence="3">NC_groundwater_70_Ag_B-0.1um_54_66</strain>
    </source>
</reference>
<evidence type="ECO:0000313" key="4">
    <source>
        <dbReference type="Proteomes" id="UP000595362"/>
    </source>
</evidence>
<dbReference type="Gene3D" id="3.40.50.2300">
    <property type="match status" value="1"/>
</dbReference>
<evidence type="ECO:0000259" key="2">
    <source>
        <dbReference type="PROSITE" id="PS50110"/>
    </source>
</evidence>
<dbReference type="Proteomes" id="UP000595362">
    <property type="component" value="Chromosome"/>
</dbReference>
<dbReference type="InterPro" id="IPR011006">
    <property type="entry name" value="CheY-like_superfamily"/>
</dbReference>
<keyword evidence="1" id="KW-0597">Phosphoprotein</keyword>
<dbReference type="SMART" id="SM00448">
    <property type="entry name" value="REC"/>
    <property type="match status" value="1"/>
</dbReference>
<dbReference type="PROSITE" id="PS50110">
    <property type="entry name" value="RESPONSE_REGULATORY"/>
    <property type="match status" value="1"/>
</dbReference>
<sequence>MMTCLVIDDSRLVRQVSRRIVEDLGFDCAEAEDGKHAFELCQEFMPDLVIVDWNMPVMSGLEFVEKLRDMENGGHPKVIFCTTEDNLSHIERALRAGATEYIMKPFNRDMIQAKLIQIGLMQEAVA</sequence>
<evidence type="ECO:0000256" key="1">
    <source>
        <dbReference type="PROSITE-ProRule" id="PRU00169"/>
    </source>
</evidence>
<dbReference type="EMBL" id="CP066681">
    <property type="protein sequence ID" value="QQG35976.1"/>
    <property type="molecule type" value="Genomic_DNA"/>
</dbReference>
<accession>A0A7T5UHH1</accession>
<dbReference type="GO" id="GO:0000160">
    <property type="term" value="P:phosphorelay signal transduction system"/>
    <property type="evidence" value="ECO:0007669"/>
    <property type="project" value="InterPro"/>
</dbReference>
<dbReference type="InterPro" id="IPR001789">
    <property type="entry name" value="Sig_transdc_resp-reg_receiver"/>
</dbReference>
<evidence type="ECO:0000313" key="3">
    <source>
        <dbReference type="EMBL" id="QQG35976.1"/>
    </source>
</evidence>
<feature type="domain" description="Response regulatory" evidence="2">
    <location>
        <begin position="3"/>
        <end position="119"/>
    </location>
</feature>
<gene>
    <name evidence="3" type="ORF">HYS17_10820</name>
</gene>
<dbReference type="PANTHER" id="PTHR43228:SF1">
    <property type="entry name" value="TWO-COMPONENT RESPONSE REGULATOR ARR22"/>
    <property type="match status" value="1"/>
</dbReference>
<dbReference type="AlphaFoldDB" id="A0A7T5UHH1"/>